<proteinExistence type="predicted"/>
<evidence type="ECO:0008006" key="3">
    <source>
        <dbReference type="Google" id="ProtNLM"/>
    </source>
</evidence>
<dbReference type="InterPro" id="IPR016161">
    <property type="entry name" value="Ald_DH/histidinol_DH"/>
</dbReference>
<feature type="compositionally biased region" description="Basic and acidic residues" evidence="1">
    <location>
        <begin position="294"/>
        <end position="310"/>
    </location>
</feature>
<dbReference type="AlphaFoldDB" id="A0A7S0VM25"/>
<organism evidence="2">
    <name type="scientific">Polytomella parva</name>
    <dbReference type="NCBI Taxonomy" id="51329"/>
    <lineage>
        <taxon>Eukaryota</taxon>
        <taxon>Viridiplantae</taxon>
        <taxon>Chlorophyta</taxon>
        <taxon>core chlorophytes</taxon>
        <taxon>Chlorophyceae</taxon>
        <taxon>CS clade</taxon>
        <taxon>Chlamydomonadales</taxon>
        <taxon>Chlamydomonadaceae</taxon>
        <taxon>Polytomella</taxon>
    </lineage>
</organism>
<dbReference type="InterPro" id="IPR016163">
    <property type="entry name" value="Ald_DH_C"/>
</dbReference>
<feature type="region of interest" description="Disordered" evidence="1">
    <location>
        <begin position="490"/>
        <end position="509"/>
    </location>
</feature>
<gene>
    <name evidence="2" type="ORF">PPAR00522_LOCUS22303</name>
</gene>
<evidence type="ECO:0000313" key="2">
    <source>
        <dbReference type="EMBL" id="CAD8793306.1"/>
    </source>
</evidence>
<protein>
    <recommendedName>
        <fullName evidence="3">Aldehyde dehydrogenase domain-containing protein</fullName>
    </recommendedName>
</protein>
<dbReference type="EMBL" id="HBFM01034249">
    <property type="protein sequence ID" value="CAD8793306.1"/>
    <property type="molecule type" value="Transcribed_RNA"/>
</dbReference>
<evidence type="ECO:0000256" key="1">
    <source>
        <dbReference type="SAM" id="MobiDB-lite"/>
    </source>
</evidence>
<accession>A0A7S0VM25</accession>
<dbReference type="GO" id="GO:0016620">
    <property type="term" value="F:oxidoreductase activity, acting on the aldehyde or oxo group of donors, NAD or NADP as acceptor"/>
    <property type="evidence" value="ECO:0007669"/>
    <property type="project" value="InterPro"/>
</dbReference>
<dbReference type="Gene3D" id="3.40.309.10">
    <property type="entry name" value="Aldehyde Dehydrogenase, Chain A, domain 2"/>
    <property type="match status" value="1"/>
</dbReference>
<dbReference type="SUPFAM" id="SSF53720">
    <property type="entry name" value="ALDH-like"/>
    <property type="match status" value="1"/>
</dbReference>
<feature type="region of interest" description="Disordered" evidence="1">
    <location>
        <begin position="279"/>
        <end position="310"/>
    </location>
</feature>
<reference evidence="2" key="1">
    <citation type="submission" date="2021-01" db="EMBL/GenBank/DDBJ databases">
        <authorList>
            <person name="Corre E."/>
            <person name="Pelletier E."/>
            <person name="Niang G."/>
            <person name="Scheremetjew M."/>
            <person name="Finn R."/>
            <person name="Kale V."/>
            <person name="Holt S."/>
            <person name="Cochrane G."/>
            <person name="Meng A."/>
            <person name="Brown T."/>
            <person name="Cohen L."/>
        </authorList>
    </citation>
    <scope>NUCLEOTIDE SEQUENCE</scope>
    <source>
        <strain evidence="2">SAG 63-3</strain>
    </source>
</reference>
<feature type="compositionally biased region" description="Basic and acidic residues" evidence="1">
    <location>
        <begin position="495"/>
        <end position="507"/>
    </location>
</feature>
<name>A0A7S0VM25_9CHLO</name>
<sequence length="659" mass="71399">MTGLKSSIADEEFSQKLNSDLEFINAKKKVWATLSLKEKILILKEVRSQFPKYVDALGLEGSKIRGLDNSPPDIAYESVMSCLIPLSYINKLIYSLECIANTGSPPPLERRQLPNGQTAVKIWPATLCDKLHLLLPSATAELYLQPKNDDLSGEVETAGGIYMKNYPDLSSEGSVCAILAPGNHGFLGLKDALVELYEHNRVVALKPHPQMRPWQAVADCVLDPLRRRGFYISLSYCEDVRQTTALLHHPLVQHVQMTGGTATHDAIVWGSSAEVDNGSTVNSNDCGGEGQASKGERESEQTRRKRANDPLLKKPITSELGCVTPWIVVGGATWSAAELETQAWNVAMAAFFNCSCNCNAAKVIVVQGDWPQANAFICAIRRCLWDFPSPPPYYPGITGRFQAFRDRYPDAEVIEPAPQTSTKDFGPALPFLLNVMDRIPANPDLEYAFTVEPFAPVLTVVKLDPKSDPFAARCKSRLGSKADNGHICSSEAEAASEKDSTESKDSQSETVPAFLEAAVRLVNDHVWGSLSCSVLVHPSLEAQPTAATAVEKAILDLKYGLVAVNAWSGMAIALGVCTWGAFVGNQTLRDIGSGTGPAGNPYLVPRIQKTVYRVPLSGMAHRGPPHKQPLPQALVKAAVGYAAEGGIGAVTAFFSQKKQ</sequence>